<evidence type="ECO:0008006" key="4">
    <source>
        <dbReference type="Google" id="ProtNLM"/>
    </source>
</evidence>
<accession>A0ABS6H5Z1</accession>
<dbReference type="EMBL" id="JAERQM010000002">
    <property type="protein sequence ID" value="MBU8544100.1"/>
    <property type="molecule type" value="Genomic_DNA"/>
</dbReference>
<evidence type="ECO:0000313" key="3">
    <source>
        <dbReference type="Proteomes" id="UP000689967"/>
    </source>
</evidence>
<keyword evidence="1" id="KW-1133">Transmembrane helix</keyword>
<feature type="transmembrane region" description="Helical" evidence="1">
    <location>
        <begin position="339"/>
        <end position="359"/>
    </location>
</feature>
<proteinExistence type="predicted"/>
<sequence length="516" mass="56758">MPHLPARVAPETRLRLLRAVALLPALAFLLMALTPPLNHDVAAILNFAERWVAGESLFRDLIDVNPPLIFVLTAIPALISRFTPLDIVTAWLLCVLCLCALSWWMCLRLRQRAEEGPVERAVLDALIPLVLVMVAYDVGQREHLMALFALPYALLAARRAQGLATPRGLALGVTVAAALGFALKPHFLAIPALVEVLVLAHRGPAAALRDRLPWLMAGIWLLYLASLPLVFPDYLGFVVPLVMDFYLGNGGIGLWDVLFTDRMGAATLALLAAMALLLWPGAGVPARMLAAAGVGGMLSAWVQHKGWSYHVVPMAMATALLAGWVIARWFDRALAPGRAMAAAPMLAIGMVVALAAVHIRGESPWRQIWYGVLAEGQLSATLKREVAGERLLVLSPDIYPVYPALNYARARSTLRTMNLWLLIGAYPDCPEGAPRYREPWEMSRPEFLVYRTVAEDFARAPPGAVLVAKNSGIPRCGAEDFDPIAYFSRHPAFAETWRHYTRVVHMNTYLLYLRED</sequence>
<feature type="transmembrane region" description="Helical" evidence="1">
    <location>
        <begin position="306"/>
        <end position="327"/>
    </location>
</feature>
<dbReference type="Proteomes" id="UP000689967">
    <property type="component" value="Unassembled WGS sequence"/>
</dbReference>
<evidence type="ECO:0000256" key="1">
    <source>
        <dbReference type="SAM" id="Phobius"/>
    </source>
</evidence>
<keyword evidence="1" id="KW-0472">Membrane</keyword>
<feature type="transmembrane region" description="Helical" evidence="1">
    <location>
        <begin position="169"/>
        <end position="200"/>
    </location>
</feature>
<feature type="transmembrane region" description="Helical" evidence="1">
    <location>
        <begin position="212"/>
        <end position="231"/>
    </location>
</feature>
<gene>
    <name evidence="2" type="ORF">JJQ90_10310</name>
</gene>
<feature type="transmembrane region" description="Helical" evidence="1">
    <location>
        <begin position="16"/>
        <end position="33"/>
    </location>
</feature>
<organism evidence="2 3">
    <name type="scientific">Falsiroseomonas oleicola</name>
    <dbReference type="NCBI Taxonomy" id="2801474"/>
    <lineage>
        <taxon>Bacteria</taxon>
        <taxon>Pseudomonadati</taxon>
        <taxon>Pseudomonadota</taxon>
        <taxon>Alphaproteobacteria</taxon>
        <taxon>Acetobacterales</taxon>
        <taxon>Roseomonadaceae</taxon>
        <taxon>Falsiroseomonas</taxon>
    </lineage>
</organism>
<protein>
    <recommendedName>
        <fullName evidence="4">Glycosyltransferase RgtA/B/C/D-like domain-containing protein</fullName>
    </recommendedName>
</protein>
<name>A0ABS6H5Z1_9PROT</name>
<feature type="transmembrane region" description="Helical" evidence="1">
    <location>
        <begin position="88"/>
        <end position="109"/>
    </location>
</feature>
<keyword evidence="3" id="KW-1185">Reference proteome</keyword>
<reference evidence="2 3" key="1">
    <citation type="submission" date="2021-01" db="EMBL/GenBank/DDBJ databases">
        <title>Roseomonas sp. nov, a bacterium isolated from an oil production mixture in Yumen Oilfield.</title>
        <authorList>
            <person name="Wu D."/>
        </authorList>
    </citation>
    <scope>NUCLEOTIDE SEQUENCE [LARGE SCALE GENOMIC DNA]</scope>
    <source>
        <strain evidence="2 3">ROY-5-3</strain>
    </source>
</reference>
<comment type="caution">
    <text evidence="2">The sequence shown here is derived from an EMBL/GenBank/DDBJ whole genome shotgun (WGS) entry which is preliminary data.</text>
</comment>
<keyword evidence="1" id="KW-0812">Transmembrane</keyword>
<feature type="transmembrane region" description="Helical" evidence="1">
    <location>
        <begin position="237"/>
        <end position="258"/>
    </location>
</feature>
<feature type="transmembrane region" description="Helical" evidence="1">
    <location>
        <begin position="265"/>
        <end position="286"/>
    </location>
</feature>
<evidence type="ECO:0000313" key="2">
    <source>
        <dbReference type="EMBL" id="MBU8544100.1"/>
    </source>
</evidence>